<reference evidence="2 3" key="1">
    <citation type="submission" date="2024-04" db="EMBL/GenBank/DDBJ databases">
        <authorList>
            <person name="Fracassetti M."/>
        </authorList>
    </citation>
    <scope>NUCLEOTIDE SEQUENCE [LARGE SCALE GENOMIC DNA]</scope>
</reference>
<accession>A0AAV2GZR6</accession>
<proteinExistence type="predicted"/>
<evidence type="ECO:0000313" key="2">
    <source>
        <dbReference type="EMBL" id="CAL1414805.1"/>
    </source>
</evidence>
<gene>
    <name evidence="2" type="ORF">LTRI10_LOCUS53942</name>
</gene>
<dbReference type="Proteomes" id="UP001497516">
    <property type="component" value="Chromosome 9"/>
</dbReference>
<protein>
    <submittedName>
        <fullName evidence="2">Uncharacterized protein</fullName>
    </submittedName>
</protein>
<keyword evidence="1" id="KW-0812">Transmembrane</keyword>
<evidence type="ECO:0000256" key="1">
    <source>
        <dbReference type="SAM" id="Phobius"/>
    </source>
</evidence>
<evidence type="ECO:0000313" key="3">
    <source>
        <dbReference type="Proteomes" id="UP001497516"/>
    </source>
</evidence>
<dbReference type="AlphaFoldDB" id="A0AAV2GZR6"/>
<feature type="transmembrane region" description="Helical" evidence="1">
    <location>
        <begin position="79"/>
        <end position="102"/>
    </location>
</feature>
<name>A0AAV2GZR6_9ROSI</name>
<sequence length="104" mass="11811">MAPKKSTQSSTVSDQPAIDEELLQSLLHSQQTATGRIDEICQGIRFREVCHPVLFHRRCEKFICREINWEGPCMIKMGLLVLLMKFIIQATGYTSWISVTIISG</sequence>
<keyword evidence="1" id="KW-1133">Transmembrane helix</keyword>
<dbReference type="EMBL" id="OZ034822">
    <property type="protein sequence ID" value="CAL1414805.1"/>
    <property type="molecule type" value="Genomic_DNA"/>
</dbReference>
<keyword evidence="3" id="KW-1185">Reference proteome</keyword>
<keyword evidence="1" id="KW-0472">Membrane</keyword>
<organism evidence="2 3">
    <name type="scientific">Linum trigynum</name>
    <dbReference type="NCBI Taxonomy" id="586398"/>
    <lineage>
        <taxon>Eukaryota</taxon>
        <taxon>Viridiplantae</taxon>
        <taxon>Streptophyta</taxon>
        <taxon>Embryophyta</taxon>
        <taxon>Tracheophyta</taxon>
        <taxon>Spermatophyta</taxon>
        <taxon>Magnoliopsida</taxon>
        <taxon>eudicotyledons</taxon>
        <taxon>Gunneridae</taxon>
        <taxon>Pentapetalae</taxon>
        <taxon>rosids</taxon>
        <taxon>fabids</taxon>
        <taxon>Malpighiales</taxon>
        <taxon>Linaceae</taxon>
        <taxon>Linum</taxon>
    </lineage>
</organism>